<keyword evidence="1" id="KW-0238">DNA-binding</keyword>
<sequence>MPDQFKDRLRNARESRGFTQADLAKKSGLQAAAISHFETGQRSPSFDNLRKLSDALNVSVDYLLGRIDEEQHGQGIGAAPRARQLFRHAENLTDQSFDLLESMAKTLWEKENERKGGDK</sequence>
<organism evidence="4 5">
    <name type="scientific">Haloferula chungangensis</name>
    <dbReference type="NCBI Taxonomy" id="1048331"/>
    <lineage>
        <taxon>Bacteria</taxon>
        <taxon>Pseudomonadati</taxon>
        <taxon>Verrucomicrobiota</taxon>
        <taxon>Verrucomicrobiia</taxon>
        <taxon>Verrucomicrobiales</taxon>
        <taxon>Verrucomicrobiaceae</taxon>
        <taxon>Haloferula</taxon>
    </lineage>
</organism>
<feature type="region of interest" description="Disordered" evidence="2">
    <location>
        <begin position="1"/>
        <end position="22"/>
    </location>
</feature>
<dbReference type="SMART" id="SM00530">
    <property type="entry name" value="HTH_XRE"/>
    <property type="match status" value="1"/>
</dbReference>
<comment type="caution">
    <text evidence="4">The sequence shown here is derived from an EMBL/GenBank/DDBJ whole genome shotgun (WGS) entry which is preliminary data.</text>
</comment>
<evidence type="ECO:0000256" key="2">
    <source>
        <dbReference type="SAM" id="MobiDB-lite"/>
    </source>
</evidence>
<dbReference type="PANTHER" id="PTHR46797">
    <property type="entry name" value="HTH-TYPE TRANSCRIPTIONAL REGULATOR"/>
    <property type="match status" value="1"/>
</dbReference>
<feature type="domain" description="HTH cro/C1-type" evidence="3">
    <location>
        <begin position="9"/>
        <end position="63"/>
    </location>
</feature>
<dbReference type="Gene3D" id="1.10.260.40">
    <property type="entry name" value="lambda repressor-like DNA-binding domains"/>
    <property type="match status" value="1"/>
</dbReference>
<dbReference type="CDD" id="cd00093">
    <property type="entry name" value="HTH_XRE"/>
    <property type="match status" value="1"/>
</dbReference>
<protein>
    <submittedName>
        <fullName evidence="4">Helix-turn-helix domain-containing protein</fullName>
    </submittedName>
</protein>
<reference evidence="5" key="1">
    <citation type="journal article" date="2019" name="Int. J. Syst. Evol. Microbiol.">
        <title>The Global Catalogue of Microorganisms (GCM) 10K type strain sequencing project: providing services to taxonomists for standard genome sequencing and annotation.</title>
        <authorList>
            <consortium name="The Broad Institute Genomics Platform"/>
            <consortium name="The Broad Institute Genome Sequencing Center for Infectious Disease"/>
            <person name="Wu L."/>
            <person name="Ma J."/>
        </authorList>
    </citation>
    <scope>NUCLEOTIDE SEQUENCE [LARGE SCALE GENOMIC DNA]</scope>
    <source>
        <strain evidence="5">CGMCC 4.1467</strain>
    </source>
</reference>
<dbReference type="PANTHER" id="PTHR46797:SF1">
    <property type="entry name" value="METHYLPHOSPHONATE SYNTHASE"/>
    <property type="match status" value="1"/>
</dbReference>
<gene>
    <name evidence="4" type="ORF">ACFQY0_20320</name>
</gene>
<dbReference type="InterPro" id="IPR010982">
    <property type="entry name" value="Lambda_DNA-bd_dom_sf"/>
</dbReference>
<dbReference type="PROSITE" id="PS50943">
    <property type="entry name" value="HTH_CROC1"/>
    <property type="match status" value="1"/>
</dbReference>
<accession>A0ABW2LCY4</accession>
<proteinExistence type="predicted"/>
<evidence type="ECO:0000256" key="1">
    <source>
        <dbReference type="ARBA" id="ARBA00023125"/>
    </source>
</evidence>
<dbReference type="Pfam" id="PF01381">
    <property type="entry name" value="HTH_3"/>
    <property type="match status" value="1"/>
</dbReference>
<keyword evidence="5" id="KW-1185">Reference proteome</keyword>
<feature type="compositionally biased region" description="Basic and acidic residues" evidence="2">
    <location>
        <begin position="1"/>
        <end position="16"/>
    </location>
</feature>
<dbReference type="Proteomes" id="UP001596472">
    <property type="component" value="Unassembled WGS sequence"/>
</dbReference>
<dbReference type="InterPro" id="IPR001387">
    <property type="entry name" value="Cro/C1-type_HTH"/>
</dbReference>
<evidence type="ECO:0000259" key="3">
    <source>
        <dbReference type="PROSITE" id="PS50943"/>
    </source>
</evidence>
<dbReference type="InterPro" id="IPR050807">
    <property type="entry name" value="TransReg_Diox_bact_type"/>
</dbReference>
<dbReference type="EMBL" id="JBHTBS010000019">
    <property type="protein sequence ID" value="MFC7339548.1"/>
    <property type="molecule type" value="Genomic_DNA"/>
</dbReference>
<evidence type="ECO:0000313" key="5">
    <source>
        <dbReference type="Proteomes" id="UP001596472"/>
    </source>
</evidence>
<dbReference type="RefSeq" id="WP_379716572.1">
    <property type="nucleotide sequence ID" value="NZ_JBHTBS010000019.1"/>
</dbReference>
<dbReference type="SUPFAM" id="SSF47413">
    <property type="entry name" value="lambda repressor-like DNA-binding domains"/>
    <property type="match status" value="1"/>
</dbReference>
<evidence type="ECO:0000313" key="4">
    <source>
        <dbReference type="EMBL" id="MFC7339548.1"/>
    </source>
</evidence>
<name>A0ABW2LCY4_9BACT</name>